<dbReference type="GO" id="GO:0005829">
    <property type="term" value="C:cytosol"/>
    <property type="evidence" value="ECO:0007669"/>
    <property type="project" value="TreeGrafter"/>
</dbReference>
<dbReference type="InterPro" id="IPR000150">
    <property type="entry name" value="Cof"/>
</dbReference>
<keyword evidence="1" id="KW-0378">Hydrolase</keyword>
<evidence type="ECO:0000313" key="1">
    <source>
        <dbReference type="EMBL" id="RKD33291.1"/>
    </source>
</evidence>
<dbReference type="Pfam" id="PF08282">
    <property type="entry name" value="Hydrolase_3"/>
    <property type="match status" value="1"/>
</dbReference>
<dbReference type="SUPFAM" id="SSF56784">
    <property type="entry name" value="HAD-like"/>
    <property type="match status" value="1"/>
</dbReference>
<dbReference type="NCBIfam" id="TIGR00099">
    <property type="entry name" value="Cof-subfamily"/>
    <property type="match status" value="1"/>
</dbReference>
<dbReference type="SFLD" id="SFLDS00003">
    <property type="entry name" value="Haloacid_Dehalogenase"/>
    <property type="match status" value="1"/>
</dbReference>
<organism evidence="1 2">
    <name type="scientific">Lacrimispora algidixylanolytica</name>
    <dbReference type="NCBI Taxonomy" id="94868"/>
    <lineage>
        <taxon>Bacteria</taxon>
        <taxon>Bacillati</taxon>
        <taxon>Bacillota</taxon>
        <taxon>Clostridia</taxon>
        <taxon>Lachnospirales</taxon>
        <taxon>Lachnospiraceae</taxon>
        <taxon>Lacrimispora</taxon>
    </lineage>
</organism>
<evidence type="ECO:0000313" key="2">
    <source>
        <dbReference type="Proteomes" id="UP000284277"/>
    </source>
</evidence>
<proteinExistence type="predicted"/>
<dbReference type="AlphaFoldDB" id="A0A419T747"/>
<dbReference type="SFLD" id="SFLDG01144">
    <property type="entry name" value="C2.B.4:_PGP_Like"/>
    <property type="match status" value="1"/>
</dbReference>
<dbReference type="GO" id="GO:0000287">
    <property type="term" value="F:magnesium ion binding"/>
    <property type="evidence" value="ECO:0007669"/>
    <property type="project" value="TreeGrafter"/>
</dbReference>
<name>A0A419T747_9FIRM</name>
<dbReference type="InterPro" id="IPR006379">
    <property type="entry name" value="HAD-SF_hydro_IIB"/>
</dbReference>
<gene>
    <name evidence="1" type="ORF">BET01_14795</name>
</gene>
<dbReference type="InterPro" id="IPR023214">
    <property type="entry name" value="HAD_sf"/>
</dbReference>
<dbReference type="GO" id="GO:0016791">
    <property type="term" value="F:phosphatase activity"/>
    <property type="evidence" value="ECO:0007669"/>
    <property type="project" value="TreeGrafter"/>
</dbReference>
<protein>
    <submittedName>
        <fullName evidence="1">Hydrolase</fullName>
    </submittedName>
</protein>
<sequence>MIKLITSDIDGTLVPDGYNEINPELFDVILKLRAKGIQFAAASGRQWASIESIFDPVKEKIFYLSDNGAYVGCHGRNLFINTIELETIMDMVKEVRKIEGLDVMVSGPDVVYLETKDQEFLDWLIHGYKFKAQWVEDLTKVESEFIKVSVYRKSDVEENTRMLRTMFKDRLKMTISGDMWMDCMRPGINKGQAVKLLQDSLSIKPEETMAFGDQLNDIEMLQQAYYSFAVGNAREEVKNAASFQTDLNINDGVLKILKLLL</sequence>
<dbReference type="PANTHER" id="PTHR10000">
    <property type="entry name" value="PHOSPHOSERINE PHOSPHATASE"/>
    <property type="match status" value="1"/>
</dbReference>
<dbReference type="Gene3D" id="3.30.1240.10">
    <property type="match status" value="1"/>
</dbReference>
<dbReference type="OrthoDB" id="9814970at2"/>
<comment type="caution">
    <text evidence="1">The sequence shown here is derived from an EMBL/GenBank/DDBJ whole genome shotgun (WGS) entry which is preliminary data.</text>
</comment>
<reference evidence="1 2" key="1">
    <citation type="submission" date="2016-08" db="EMBL/GenBank/DDBJ databases">
        <title>A new outlook on sporulation: Clostridium algidixylanolyticum.</title>
        <authorList>
            <person name="Poppleton D.I."/>
            <person name="Gribaldo S."/>
        </authorList>
    </citation>
    <scope>NUCLEOTIDE SEQUENCE [LARGE SCALE GENOMIC DNA]</scope>
    <source>
        <strain evidence="1 2">SPL73</strain>
    </source>
</reference>
<dbReference type="InterPro" id="IPR036412">
    <property type="entry name" value="HAD-like_sf"/>
</dbReference>
<dbReference type="RefSeq" id="WP_120195851.1">
    <property type="nucleotide sequence ID" value="NZ_MCIA01000007.1"/>
</dbReference>
<accession>A0A419T747</accession>
<keyword evidence="2" id="KW-1185">Reference proteome</keyword>
<dbReference type="SFLD" id="SFLDG01140">
    <property type="entry name" value="C2.B:_Phosphomannomutase_and_P"/>
    <property type="match status" value="1"/>
</dbReference>
<dbReference type="Gene3D" id="3.40.50.1000">
    <property type="entry name" value="HAD superfamily/HAD-like"/>
    <property type="match status" value="1"/>
</dbReference>
<dbReference type="PANTHER" id="PTHR10000:SF8">
    <property type="entry name" value="HAD SUPERFAMILY HYDROLASE-LIKE, TYPE 3"/>
    <property type="match status" value="1"/>
</dbReference>
<dbReference type="EMBL" id="MCIA01000007">
    <property type="protein sequence ID" value="RKD33291.1"/>
    <property type="molecule type" value="Genomic_DNA"/>
</dbReference>
<dbReference type="Proteomes" id="UP000284277">
    <property type="component" value="Unassembled WGS sequence"/>
</dbReference>
<dbReference type="CDD" id="cd07518">
    <property type="entry name" value="HAD_YbiV-Like"/>
    <property type="match status" value="1"/>
</dbReference>
<dbReference type="NCBIfam" id="TIGR01484">
    <property type="entry name" value="HAD-SF-IIB"/>
    <property type="match status" value="1"/>
</dbReference>